<reference evidence="1" key="1">
    <citation type="submission" date="2014-09" db="EMBL/GenBank/DDBJ databases">
        <authorList>
            <person name="Magalhaes I.L.F."/>
            <person name="Oliveira U."/>
            <person name="Santos F.R."/>
            <person name="Vidigal T.H.D.A."/>
            <person name="Brescovit A.D."/>
            <person name="Santos A.J."/>
        </authorList>
    </citation>
    <scope>NUCLEOTIDE SEQUENCE</scope>
    <source>
        <tissue evidence="1">Shoot tissue taken approximately 20 cm above the soil surface</tissue>
    </source>
</reference>
<organism evidence="1">
    <name type="scientific">Arundo donax</name>
    <name type="common">Giant reed</name>
    <name type="synonym">Donax arundinaceus</name>
    <dbReference type="NCBI Taxonomy" id="35708"/>
    <lineage>
        <taxon>Eukaryota</taxon>
        <taxon>Viridiplantae</taxon>
        <taxon>Streptophyta</taxon>
        <taxon>Embryophyta</taxon>
        <taxon>Tracheophyta</taxon>
        <taxon>Spermatophyta</taxon>
        <taxon>Magnoliopsida</taxon>
        <taxon>Liliopsida</taxon>
        <taxon>Poales</taxon>
        <taxon>Poaceae</taxon>
        <taxon>PACMAD clade</taxon>
        <taxon>Arundinoideae</taxon>
        <taxon>Arundineae</taxon>
        <taxon>Arundo</taxon>
    </lineage>
</organism>
<reference evidence="1" key="2">
    <citation type="journal article" date="2015" name="Data Brief">
        <title>Shoot transcriptome of the giant reed, Arundo donax.</title>
        <authorList>
            <person name="Barrero R.A."/>
            <person name="Guerrero F.D."/>
            <person name="Moolhuijzen P."/>
            <person name="Goolsby J.A."/>
            <person name="Tidwell J."/>
            <person name="Bellgard S.E."/>
            <person name="Bellgard M.I."/>
        </authorList>
    </citation>
    <scope>NUCLEOTIDE SEQUENCE</scope>
    <source>
        <tissue evidence="1">Shoot tissue taken approximately 20 cm above the soil surface</tissue>
    </source>
</reference>
<evidence type="ECO:0000313" key="1">
    <source>
        <dbReference type="EMBL" id="JAE12865.1"/>
    </source>
</evidence>
<accession>A0A0A9FII8</accession>
<protein>
    <submittedName>
        <fullName evidence="1">Uncharacterized protein</fullName>
    </submittedName>
</protein>
<sequence>MLYLKFKFYGIIDDNTPYDRKII</sequence>
<dbReference type="EMBL" id="GBRH01185031">
    <property type="protein sequence ID" value="JAE12865.1"/>
    <property type="molecule type" value="Transcribed_RNA"/>
</dbReference>
<proteinExistence type="predicted"/>
<name>A0A0A9FII8_ARUDO</name>
<dbReference type="AlphaFoldDB" id="A0A0A9FII8"/>